<evidence type="ECO:0000313" key="1">
    <source>
        <dbReference type="EMBL" id="TCV97426.1"/>
    </source>
</evidence>
<dbReference type="Proteomes" id="UP000295645">
    <property type="component" value="Unassembled WGS sequence"/>
</dbReference>
<dbReference type="RefSeq" id="WP_132141493.1">
    <property type="nucleotide sequence ID" value="NZ_SMCS01000001.1"/>
</dbReference>
<keyword evidence="2" id="KW-1185">Reference proteome</keyword>
<proteinExistence type="predicted"/>
<accession>A0A4R3YXX1</accession>
<reference evidence="1 2" key="1">
    <citation type="submission" date="2019-03" db="EMBL/GenBank/DDBJ databases">
        <title>Above-ground endophytic microbial communities from plants in different locations in the United States.</title>
        <authorList>
            <person name="Frank C."/>
        </authorList>
    </citation>
    <scope>NUCLEOTIDE SEQUENCE [LARGE SCALE GENOMIC DNA]</scope>
    <source>
        <strain evidence="1 2">LP_13_YM</strain>
    </source>
</reference>
<organism evidence="1 2">
    <name type="scientific">Luteibacter rhizovicinus</name>
    <dbReference type="NCBI Taxonomy" id="242606"/>
    <lineage>
        <taxon>Bacteria</taxon>
        <taxon>Pseudomonadati</taxon>
        <taxon>Pseudomonadota</taxon>
        <taxon>Gammaproteobacteria</taxon>
        <taxon>Lysobacterales</taxon>
        <taxon>Rhodanobacteraceae</taxon>
        <taxon>Luteibacter</taxon>
    </lineage>
</organism>
<dbReference type="EMBL" id="SMCS01000001">
    <property type="protein sequence ID" value="TCV97426.1"/>
    <property type="molecule type" value="Genomic_DNA"/>
</dbReference>
<dbReference type="OrthoDB" id="7595800at2"/>
<dbReference type="AlphaFoldDB" id="A0A4R3YXX1"/>
<name>A0A4R3YXX1_9GAMM</name>
<sequence length="110" mass="12146">MNYDSPYVILGTETVADLQIAMSRHPAGLFLDMTTLKAILRAYMNGQLSDDSLLQLAEFLEMNEGVSVPSIESRAINDILFSVANPEINFPNTIEKMQSLLGMSPYSDSL</sequence>
<evidence type="ECO:0000313" key="2">
    <source>
        <dbReference type="Proteomes" id="UP000295645"/>
    </source>
</evidence>
<comment type="caution">
    <text evidence="1">The sequence shown here is derived from an EMBL/GenBank/DDBJ whole genome shotgun (WGS) entry which is preliminary data.</text>
</comment>
<protein>
    <submittedName>
        <fullName evidence="1">Uncharacterized protein</fullName>
    </submittedName>
</protein>
<gene>
    <name evidence="1" type="ORF">EC912_101438</name>
</gene>